<reference evidence="2 3" key="1">
    <citation type="journal article" date="2012" name="ISME J.">
        <title>Nitrification expanded: discovery, physiology and genomics of a nitrite-oxidizing bacterium from the phylum Chloroflexi.</title>
        <authorList>
            <person name="Sorokin D.Y."/>
            <person name="Lucker S."/>
            <person name="Vejmelkova D."/>
            <person name="Kostrikina N.A."/>
            <person name="Kleerebezem R."/>
            <person name="Rijpstra W.I."/>
            <person name="Damste J.S."/>
            <person name="Le Paslier D."/>
            <person name="Muyzer G."/>
            <person name="Wagner M."/>
            <person name="van Loosdrecht M.C."/>
            <person name="Daims H."/>
        </authorList>
    </citation>
    <scope>NUCLEOTIDE SEQUENCE [LARGE SCALE GENOMIC DNA]</scope>
    <source>
        <strain evidence="3">none</strain>
    </source>
</reference>
<protein>
    <recommendedName>
        <fullName evidence="1">Aminoglycoside phosphotransferase domain-containing protein</fullName>
    </recommendedName>
</protein>
<dbReference type="InterPro" id="IPR002575">
    <property type="entry name" value="Aminoglycoside_PTrfase"/>
</dbReference>
<proteinExistence type="predicted"/>
<keyword evidence="3" id="KW-1185">Reference proteome</keyword>
<comment type="caution">
    <text evidence="2">The sequence shown here is derived from an EMBL/GenBank/DDBJ whole genome shotgun (WGS) entry which is preliminary data.</text>
</comment>
<organism evidence="2 3">
    <name type="scientific">Nitrolancea hollandica Lb</name>
    <dbReference type="NCBI Taxonomy" id="1129897"/>
    <lineage>
        <taxon>Bacteria</taxon>
        <taxon>Pseudomonadati</taxon>
        <taxon>Thermomicrobiota</taxon>
        <taxon>Thermomicrobia</taxon>
        <taxon>Sphaerobacterales</taxon>
        <taxon>Sphaerobacterineae</taxon>
        <taxon>Sphaerobacteraceae</taxon>
        <taxon>Nitrolancea</taxon>
    </lineage>
</organism>
<dbReference type="AlphaFoldDB" id="I4EDX0"/>
<dbReference type="Proteomes" id="UP000004221">
    <property type="component" value="Unassembled WGS sequence"/>
</dbReference>
<evidence type="ECO:0000313" key="3">
    <source>
        <dbReference type="Proteomes" id="UP000004221"/>
    </source>
</evidence>
<dbReference type="Gene3D" id="3.90.1200.10">
    <property type="match status" value="1"/>
</dbReference>
<dbReference type="Pfam" id="PF01636">
    <property type="entry name" value="APH"/>
    <property type="match status" value="1"/>
</dbReference>
<evidence type="ECO:0000313" key="2">
    <source>
        <dbReference type="EMBL" id="CCF82882.1"/>
    </source>
</evidence>
<sequence length="413" mass="46680">MVVVDGTRAAETVRADVIEQIKRRYAGLDGNGERFPSNRVRHRAASGGEPAIHPIRSATNRLSLRVLPPAGRTWRRWTHRRDLARTNALMPAILSMVEDQTGMPLALARVHRTAWTPTGVVVISIARPGRLPSVILKLPQSPTGVASLERNAATLTALFADSRLGDWHTLLPRPLARGDIDGQFFLAEEALPGREARFLLHDPAANRRVHDAAAAALCQLHRRTASTVTVDEELLDRWVGRPLAIIRHVSAPLRLADQSNRHLDEIEQLLRAELHGRTVQAGWIHGDFWVSNLLMTTDGSRLTGVVDWDRSAPNALATHDLLQLLIQTRRLMTRRTEISEVMRELLSGGAWTPEERRLVETANLPELSDRDDRRMMLLLYWLRYLANYLTQYPERASDPDWMAMHFLDVLRRI</sequence>
<gene>
    <name evidence="2" type="ORF">NITHO_1650001</name>
</gene>
<evidence type="ECO:0000259" key="1">
    <source>
        <dbReference type="Pfam" id="PF01636"/>
    </source>
</evidence>
<dbReference type="EMBL" id="CAGS01000074">
    <property type="protein sequence ID" value="CCF82882.1"/>
    <property type="molecule type" value="Genomic_DNA"/>
</dbReference>
<dbReference type="SUPFAM" id="SSF56112">
    <property type="entry name" value="Protein kinase-like (PK-like)"/>
    <property type="match status" value="1"/>
</dbReference>
<feature type="domain" description="Aminoglycoside phosphotransferase" evidence="1">
    <location>
        <begin position="133"/>
        <end position="325"/>
    </location>
</feature>
<dbReference type="InterPro" id="IPR011009">
    <property type="entry name" value="Kinase-like_dom_sf"/>
</dbReference>
<accession>I4EDX0</accession>
<name>I4EDX0_9BACT</name>